<comment type="caution">
    <text evidence="1">The sequence shown here is derived from an EMBL/GenBank/DDBJ whole genome shotgun (WGS) entry which is preliminary data.</text>
</comment>
<organism evidence="1 2">
    <name type="scientific">Streptomyces apricus</name>
    <dbReference type="NCBI Taxonomy" id="1828112"/>
    <lineage>
        <taxon>Bacteria</taxon>
        <taxon>Bacillati</taxon>
        <taxon>Actinomycetota</taxon>
        <taxon>Actinomycetes</taxon>
        <taxon>Kitasatosporales</taxon>
        <taxon>Streptomycetaceae</taxon>
        <taxon>Streptomyces</taxon>
    </lineage>
</organism>
<gene>
    <name evidence="1" type="ORF">FGF04_31730</name>
</gene>
<keyword evidence="2" id="KW-1185">Reference proteome</keyword>
<dbReference type="EMBL" id="VDFC01000058">
    <property type="protein sequence ID" value="KAA0927010.1"/>
    <property type="molecule type" value="Genomic_DNA"/>
</dbReference>
<name>A0A5B0AB88_9ACTN</name>
<dbReference type="OrthoDB" id="4155793at2"/>
<protein>
    <submittedName>
        <fullName evidence="1">Uncharacterized protein</fullName>
    </submittedName>
</protein>
<dbReference type="Proteomes" id="UP000324965">
    <property type="component" value="Unassembled WGS sequence"/>
</dbReference>
<evidence type="ECO:0000313" key="1">
    <source>
        <dbReference type="EMBL" id="KAA0927010.1"/>
    </source>
</evidence>
<accession>A0A5B0AB88</accession>
<evidence type="ECO:0000313" key="2">
    <source>
        <dbReference type="Proteomes" id="UP000324965"/>
    </source>
</evidence>
<sequence>MASTHTGALFSVRITGAWRRTPASTPAHHEPAAMARNHLRQQTAAILRKHCVLNLPAAEDATNTAIGTWSCPMEGLEVTGTVHLDTTAHDCALAQEHIRRRQAQDLAHEAELRRLTHLQTLLADRDLRRMWWIAQFPDRFSECDALKEALQDLPSPHDAEAEEDDIRRDIRRFTDQLLSDLHAPQQRDLFLTALIQTLRALGHDELTAAAAAFQSQPAPRSEPT</sequence>
<dbReference type="AlphaFoldDB" id="A0A5B0AB88"/>
<reference evidence="1 2" key="1">
    <citation type="submission" date="2019-05" db="EMBL/GenBank/DDBJ databases">
        <authorList>
            <person name="Hariharan J."/>
            <person name="Choudoir M.J."/>
            <person name="Diebold P."/>
            <person name="Panke-Buisse K."/>
            <person name="Buckley D.H."/>
        </authorList>
    </citation>
    <scope>NUCLEOTIDE SEQUENCE [LARGE SCALE GENOMIC DNA]</scope>
    <source>
        <strain evidence="1 2">SUN51</strain>
    </source>
</reference>
<proteinExistence type="predicted"/>
<dbReference type="RefSeq" id="WP_149514825.1">
    <property type="nucleotide sequence ID" value="NZ_VDFC01000058.1"/>
</dbReference>